<dbReference type="Gene3D" id="4.10.410.10">
    <property type="entry name" value="Pancreatic trypsin inhibitor Kunitz domain"/>
    <property type="match status" value="1"/>
</dbReference>
<proteinExistence type="predicted"/>
<organism evidence="3">
    <name type="scientific">Rhipicephalus microplus</name>
    <name type="common">Cattle tick</name>
    <name type="synonym">Boophilus microplus</name>
    <dbReference type="NCBI Taxonomy" id="6941"/>
    <lineage>
        <taxon>Eukaryota</taxon>
        <taxon>Metazoa</taxon>
        <taxon>Ecdysozoa</taxon>
        <taxon>Arthropoda</taxon>
        <taxon>Chelicerata</taxon>
        <taxon>Arachnida</taxon>
        <taxon>Acari</taxon>
        <taxon>Parasitiformes</taxon>
        <taxon>Ixodida</taxon>
        <taxon>Ixodoidea</taxon>
        <taxon>Ixodidae</taxon>
        <taxon>Rhipicephalinae</taxon>
        <taxon>Rhipicephalus</taxon>
        <taxon>Boophilus</taxon>
    </lineage>
</organism>
<evidence type="ECO:0000259" key="2">
    <source>
        <dbReference type="Pfam" id="PF00014"/>
    </source>
</evidence>
<sequence>MGSVLIVLLSASFLVTYATTRLEERRDPVGCNKYEDDCDFPTGCNCPWRGLRFPLVRQMYHYNRRRHRCDRGGQLGNCNSFITYHECIRTCVAGRRGR</sequence>
<keyword evidence="1" id="KW-0732">Signal</keyword>
<dbReference type="AlphaFoldDB" id="A0A6M2D8I5"/>
<dbReference type="GO" id="GO:0004867">
    <property type="term" value="F:serine-type endopeptidase inhibitor activity"/>
    <property type="evidence" value="ECO:0007669"/>
    <property type="project" value="InterPro"/>
</dbReference>
<feature type="chain" id="PRO_5026876031" evidence="1">
    <location>
        <begin position="19"/>
        <end position="98"/>
    </location>
</feature>
<feature type="domain" description="BPTI/Kunitz inhibitor" evidence="2">
    <location>
        <begin position="58"/>
        <end position="91"/>
    </location>
</feature>
<dbReference type="InterPro" id="IPR036880">
    <property type="entry name" value="Kunitz_BPTI_sf"/>
</dbReference>
<dbReference type="SUPFAM" id="SSF57362">
    <property type="entry name" value="BPTI-like"/>
    <property type="match status" value="1"/>
</dbReference>
<feature type="signal peptide" evidence="1">
    <location>
        <begin position="1"/>
        <end position="18"/>
    </location>
</feature>
<dbReference type="InterPro" id="IPR002223">
    <property type="entry name" value="Kunitz_BPTI"/>
</dbReference>
<protein>
    <submittedName>
        <fullName evidence="3">Putative bovine pancreatic trypsin inhibitor</fullName>
    </submittedName>
</protein>
<evidence type="ECO:0000256" key="1">
    <source>
        <dbReference type="SAM" id="SignalP"/>
    </source>
</evidence>
<reference evidence="3" key="1">
    <citation type="submission" date="2019-09" db="EMBL/GenBank/DDBJ databases">
        <title>Organ-specific transcriptomic study of the physiology of the cattle tick, Rhipicephalus microplus.</title>
        <authorList>
            <person name="Tirloni L."/>
            <person name="Braz G."/>
            <person name="Gandara A.C.P."/>
            <person name="Sabadin G.A."/>
            <person name="da Silva R.M."/>
            <person name="Guizzo M.G."/>
            <person name="Machado J.A."/>
            <person name="Costa E.P."/>
            <person name="Gomes H.F."/>
            <person name="Moraes J."/>
            <person name="Mota M.B.S."/>
            <person name="Mesquita R.D."/>
            <person name="Alvarenga P.H."/>
            <person name="Alves F."/>
            <person name="Seixas A."/>
            <person name="da Fonseca R.N."/>
            <person name="Fogaca A."/>
            <person name="Logullo C."/>
            <person name="Tanaka A."/>
            <person name="Daffre S."/>
            <person name="Termignoni C."/>
            <person name="Vaz I.S.Jr."/>
            <person name="Oliveira P.L."/>
            <person name="Ribeiro J.M."/>
        </authorList>
    </citation>
    <scope>NUCLEOTIDE SEQUENCE</scope>
    <source>
        <strain evidence="3">Porto Alegre</strain>
    </source>
</reference>
<dbReference type="EMBL" id="GHWJ01008660">
    <property type="protein sequence ID" value="NOV41397.1"/>
    <property type="molecule type" value="Transcribed_RNA"/>
</dbReference>
<evidence type="ECO:0000313" key="3">
    <source>
        <dbReference type="EMBL" id="NOV41397.1"/>
    </source>
</evidence>
<accession>A0A6M2D8I5</accession>
<dbReference type="Pfam" id="PF00014">
    <property type="entry name" value="Kunitz_BPTI"/>
    <property type="match status" value="1"/>
</dbReference>
<name>A0A6M2D8I5_RHIMP</name>